<dbReference type="FunFam" id="3.40.50.300:FF:000119">
    <property type="entry name" value="Sulfate adenylyltransferase subunit 1"/>
    <property type="match status" value="1"/>
</dbReference>
<evidence type="ECO:0000256" key="7">
    <source>
        <dbReference type="ARBA" id="ARBA00022695"/>
    </source>
</evidence>
<keyword evidence="11" id="KW-0511">Multifunctional enzyme</keyword>
<dbReference type="InterPro" id="IPR009001">
    <property type="entry name" value="Transl_elong_EF1A/Init_IF2_C"/>
</dbReference>
<dbReference type="InterPro" id="IPR002891">
    <property type="entry name" value="APS"/>
</dbReference>
<dbReference type="GO" id="GO:0005524">
    <property type="term" value="F:ATP binding"/>
    <property type="evidence" value="ECO:0007669"/>
    <property type="project" value="UniProtKB-KW"/>
</dbReference>
<dbReference type="OrthoDB" id="9804504at2"/>
<dbReference type="InterPro" id="IPR059117">
    <property type="entry name" value="APS_kinase_dom"/>
</dbReference>
<comment type="subunit">
    <text evidence="14">Heterodimer composed of CysD, the smaller subunit, and CysNC.</text>
</comment>
<keyword evidence="7 15" id="KW-0548">Nucleotidyltransferase</keyword>
<dbReference type="PROSITE" id="PS00301">
    <property type="entry name" value="G_TR_1"/>
    <property type="match status" value="1"/>
</dbReference>
<dbReference type="GO" id="GO:0004020">
    <property type="term" value="F:adenylylsulfate kinase activity"/>
    <property type="evidence" value="ECO:0007669"/>
    <property type="project" value="InterPro"/>
</dbReference>
<dbReference type="Pfam" id="PF22594">
    <property type="entry name" value="GTP-eEF1A_C"/>
    <property type="match status" value="1"/>
</dbReference>
<comment type="function">
    <text evidence="13 15">With CysD forms the ATP sulfurylase (ATPS) that catalyzes the adenylation of sulfate producing adenosine 5'-phosphosulfate (APS) and diphosphate, the first enzymatic step in sulfur assimilation pathway. APS synthesis involves the formation of a high-energy phosphoric-sulfuric acid anhydride bond driven by GTP hydrolysis by CysN coupled to ATP hydrolysis by CysD.</text>
</comment>
<proteinExistence type="inferred from homology"/>
<evidence type="ECO:0000256" key="11">
    <source>
        <dbReference type="ARBA" id="ARBA00023268"/>
    </source>
</evidence>
<evidence type="ECO:0000259" key="16">
    <source>
        <dbReference type="PROSITE" id="PS51722"/>
    </source>
</evidence>
<evidence type="ECO:0000256" key="8">
    <source>
        <dbReference type="ARBA" id="ARBA00022741"/>
    </source>
</evidence>
<dbReference type="CDD" id="cd04095">
    <property type="entry name" value="CysN_NoDQ_III"/>
    <property type="match status" value="1"/>
</dbReference>
<dbReference type="InterPro" id="IPR044138">
    <property type="entry name" value="CysN_II"/>
</dbReference>
<dbReference type="NCBIfam" id="NF003013">
    <property type="entry name" value="PRK03846.1"/>
    <property type="match status" value="1"/>
</dbReference>
<comment type="catalytic activity">
    <reaction evidence="1">
        <text>adenosine 5'-phosphosulfate + ATP = 3'-phosphoadenylyl sulfate + ADP + H(+)</text>
        <dbReference type="Rhea" id="RHEA:24152"/>
        <dbReference type="ChEBI" id="CHEBI:15378"/>
        <dbReference type="ChEBI" id="CHEBI:30616"/>
        <dbReference type="ChEBI" id="CHEBI:58243"/>
        <dbReference type="ChEBI" id="CHEBI:58339"/>
        <dbReference type="ChEBI" id="CHEBI:456216"/>
        <dbReference type="EC" id="2.7.1.25"/>
    </reaction>
</comment>
<dbReference type="NCBIfam" id="NF004035">
    <property type="entry name" value="PRK05506.1"/>
    <property type="match status" value="1"/>
</dbReference>
<dbReference type="UniPathway" id="UPA00140">
    <property type="reaction ID" value="UER00204"/>
</dbReference>
<dbReference type="InterPro" id="IPR041757">
    <property type="entry name" value="CysN_GTP-bd"/>
</dbReference>
<dbReference type="NCBIfam" id="TIGR02034">
    <property type="entry name" value="CysN"/>
    <property type="match status" value="1"/>
</dbReference>
<dbReference type="EC" id="2.7.7.4" evidence="15"/>
<evidence type="ECO:0000256" key="12">
    <source>
        <dbReference type="ARBA" id="ARBA00049370"/>
    </source>
</evidence>
<comment type="function">
    <text evidence="2">APS kinase catalyzes the synthesis of activated sulfate.</text>
</comment>
<dbReference type="CDD" id="cd03695">
    <property type="entry name" value="CysN_NodQ_II"/>
    <property type="match status" value="1"/>
</dbReference>
<dbReference type="FunFam" id="2.40.30.10:FF:000027">
    <property type="entry name" value="Sulfate adenylyltransferase subunit 1"/>
    <property type="match status" value="1"/>
</dbReference>
<comment type="catalytic activity">
    <reaction evidence="12 15">
        <text>sulfate + ATP + H(+) = adenosine 5'-phosphosulfate + diphosphate</text>
        <dbReference type="Rhea" id="RHEA:18133"/>
        <dbReference type="ChEBI" id="CHEBI:15378"/>
        <dbReference type="ChEBI" id="CHEBI:16189"/>
        <dbReference type="ChEBI" id="CHEBI:30616"/>
        <dbReference type="ChEBI" id="CHEBI:33019"/>
        <dbReference type="ChEBI" id="CHEBI:58243"/>
        <dbReference type="EC" id="2.7.7.4"/>
    </reaction>
</comment>
<accession>A0A5C5WA60</accession>
<dbReference type="Gene3D" id="3.40.50.300">
    <property type="entry name" value="P-loop containing nucleotide triphosphate hydrolases"/>
    <property type="match status" value="2"/>
</dbReference>
<keyword evidence="10 15" id="KW-0342">GTP-binding</keyword>
<sequence length="644" mass="71290">MSHKSELIATDIDAYLKQHEHKELLRFLTCGSVDDGKSTLIGRLLYDSKMVYEDQLAALEVDSKKFGTTGGGFDPALLTDGLKAEREQGITIDVAYRYFSTAKRKFIIADCPGHEQYTRNMATGASTCNLAIILVDARPGHGVMTQTKRHSFIVSLLGIKHVLVAINKMDLVDWSEDRFEEIKREYREFATRLEMPDQHFIPISALNGENLLERSDKSPWYEGSTLMHHLENVHIASDRNLIDFRMPVQYVNRPNLNFRGFCGTIASGRVSRGDEILALPSRKRTRIKSIVTFDGELEEAFAPLAVTITTEDEVDISRGDTVVRPDNVPTVADRFDASIVWMSETPLTPGTEYLVKHGTRLTPGRVTTLRYRIDVNTLHRAPTPTLDLNEIGRCELRLDDEIALDSYRRNRGMGAFILIDRLTNVTVGAGMILDRKSAVEEDLWEKEAAAGLVEAPSAVTPEERHARYGQKPVTVLLTGLPAAGKTPIAAAIERQLFDAGRAVAVIDGQTLRRGLSRDLGFSIADRSENLRRAAEVAKTLNEAGLITIAAFVAPQEAVRLKARDVIGAERFICVHVDSPEAWRREHDEQGVYAKAESGEITKLAGVSLEYEPPAAPDLVVNPAEQSIEGCGAAIIRLLKARGVV</sequence>
<feature type="binding site" evidence="15">
    <location>
        <begin position="31"/>
        <end position="38"/>
    </location>
    <ligand>
        <name>GTP</name>
        <dbReference type="ChEBI" id="CHEBI:37565"/>
    </ligand>
</feature>
<evidence type="ECO:0000256" key="3">
    <source>
        <dbReference type="ARBA" id="ARBA00005048"/>
    </source>
</evidence>
<dbReference type="GO" id="GO:0070814">
    <property type="term" value="P:hydrogen sulfide biosynthetic process"/>
    <property type="evidence" value="ECO:0007669"/>
    <property type="project" value="UniProtKB-UniRule"/>
</dbReference>
<dbReference type="PANTHER" id="PTHR23115">
    <property type="entry name" value="TRANSLATION FACTOR"/>
    <property type="match status" value="1"/>
</dbReference>
<dbReference type="InterPro" id="IPR054696">
    <property type="entry name" value="GTP-eEF1A_C"/>
</dbReference>
<dbReference type="PROSITE" id="PS51722">
    <property type="entry name" value="G_TR_2"/>
    <property type="match status" value="1"/>
</dbReference>
<evidence type="ECO:0000256" key="13">
    <source>
        <dbReference type="ARBA" id="ARBA00055271"/>
    </source>
</evidence>
<feature type="domain" description="Tr-type G" evidence="16">
    <location>
        <begin position="22"/>
        <end position="239"/>
    </location>
</feature>
<dbReference type="CDD" id="cd02027">
    <property type="entry name" value="APSK"/>
    <property type="match status" value="1"/>
</dbReference>
<evidence type="ECO:0000256" key="9">
    <source>
        <dbReference type="ARBA" id="ARBA00022840"/>
    </source>
</evidence>
<evidence type="ECO:0000313" key="17">
    <source>
        <dbReference type="EMBL" id="TWT47377.1"/>
    </source>
</evidence>
<comment type="similarity">
    <text evidence="4">In the C-terminal section; belongs to the APS kinase family.</text>
</comment>
<feature type="binding site" evidence="15">
    <location>
        <begin position="167"/>
        <end position="170"/>
    </location>
    <ligand>
        <name>GTP</name>
        <dbReference type="ChEBI" id="CHEBI:37565"/>
    </ligand>
</feature>
<dbReference type="NCBIfam" id="NF003478">
    <property type="entry name" value="PRK05124.1"/>
    <property type="match status" value="1"/>
</dbReference>
<protein>
    <recommendedName>
        <fullName evidence="15">Sulfate adenylyltransferase subunit 1</fullName>
        <ecNumber evidence="15">2.7.7.4</ecNumber>
    </recommendedName>
    <alternativeName>
        <fullName evidence="15">ATP-sulfurylase large subunit</fullName>
    </alternativeName>
    <alternativeName>
        <fullName evidence="15">Sulfate adenylate transferase</fullName>
        <shortName evidence="15">SAT</shortName>
    </alternativeName>
</protein>
<dbReference type="InterPro" id="IPR009000">
    <property type="entry name" value="Transl_B-barrel_sf"/>
</dbReference>
<evidence type="ECO:0000256" key="6">
    <source>
        <dbReference type="ARBA" id="ARBA00022679"/>
    </source>
</evidence>
<comment type="pathway">
    <text evidence="3 15">Sulfur metabolism; hydrogen sulfide biosynthesis; sulfite from sulfate: step 1/3.</text>
</comment>
<dbReference type="AlphaFoldDB" id="A0A5C5WA60"/>
<dbReference type="Proteomes" id="UP000318995">
    <property type="component" value="Unassembled WGS sequence"/>
</dbReference>
<dbReference type="SUPFAM" id="SSF52540">
    <property type="entry name" value="P-loop containing nucleoside triphosphate hydrolases"/>
    <property type="match status" value="2"/>
</dbReference>
<reference evidence="17 18" key="1">
    <citation type="submission" date="2019-02" db="EMBL/GenBank/DDBJ databases">
        <title>Deep-cultivation of Planctomycetes and their phenomic and genomic characterization uncovers novel biology.</title>
        <authorList>
            <person name="Wiegand S."/>
            <person name="Jogler M."/>
            <person name="Boedeker C."/>
            <person name="Pinto D."/>
            <person name="Vollmers J."/>
            <person name="Rivas-Marin E."/>
            <person name="Kohn T."/>
            <person name="Peeters S.H."/>
            <person name="Heuer A."/>
            <person name="Rast P."/>
            <person name="Oberbeckmann S."/>
            <person name="Bunk B."/>
            <person name="Jeske O."/>
            <person name="Meyerdierks A."/>
            <person name="Storesund J.E."/>
            <person name="Kallscheuer N."/>
            <person name="Luecker S."/>
            <person name="Lage O.M."/>
            <person name="Pohl T."/>
            <person name="Merkel B.J."/>
            <person name="Hornburger P."/>
            <person name="Mueller R.-W."/>
            <person name="Bruemmer F."/>
            <person name="Labrenz M."/>
            <person name="Spormann A.M."/>
            <person name="Op Den Camp H."/>
            <person name="Overmann J."/>
            <person name="Amann R."/>
            <person name="Jetten M.S.M."/>
            <person name="Mascher T."/>
            <person name="Medema M.H."/>
            <person name="Devos D.P."/>
            <person name="Kaster A.-K."/>
            <person name="Ovreas L."/>
            <person name="Rohde M."/>
            <person name="Galperin M.Y."/>
            <person name="Jogler C."/>
        </authorList>
    </citation>
    <scope>NUCLEOTIDE SEQUENCE [LARGE SCALE GENOMIC DNA]</scope>
    <source>
        <strain evidence="17 18">Pla111</strain>
    </source>
</reference>
<feature type="binding site" evidence="15">
    <location>
        <begin position="110"/>
        <end position="114"/>
    </location>
    <ligand>
        <name>GTP</name>
        <dbReference type="ChEBI" id="CHEBI:37565"/>
    </ligand>
</feature>
<gene>
    <name evidence="17" type="primary">cysNC</name>
    <name evidence="15" type="synonym">cysN</name>
    <name evidence="17" type="ORF">Pla111_09900</name>
</gene>
<evidence type="ECO:0000256" key="14">
    <source>
        <dbReference type="ARBA" id="ARBA00062688"/>
    </source>
</evidence>
<dbReference type="InterPro" id="IPR027417">
    <property type="entry name" value="P-loop_NTPase"/>
</dbReference>
<dbReference type="GO" id="GO:0005525">
    <property type="term" value="F:GTP binding"/>
    <property type="evidence" value="ECO:0007669"/>
    <property type="project" value="UniProtKB-UniRule"/>
</dbReference>
<dbReference type="GO" id="GO:0004781">
    <property type="term" value="F:sulfate adenylyltransferase (ATP) activity"/>
    <property type="evidence" value="ECO:0007669"/>
    <property type="project" value="UniProtKB-UniRule"/>
</dbReference>
<dbReference type="InterPro" id="IPR000795">
    <property type="entry name" value="T_Tr_GTP-bd_dom"/>
</dbReference>
<dbReference type="EMBL" id="SJPH01000002">
    <property type="protein sequence ID" value="TWT47377.1"/>
    <property type="molecule type" value="Genomic_DNA"/>
</dbReference>
<evidence type="ECO:0000256" key="5">
    <source>
        <dbReference type="ARBA" id="ARBA00007237"/>
    </source>
</evidence>
<dbReference type="Pfam" id="PF00009">
    <property type="entry name" value="GTP_EFTU"/>
    <property type="match status" value="1"/>
</dbReference>
<evidence type="ECO:0000256" key="15">
    <source>
        <dbReference type="HAMAP-Rule" id="MF_00062"/>
    </source>
</evidence>
<organism evidence="17 18">
    <name type="scientific">Botrimarina hoheduenensis</name>
    <dbReference type="NCBI Taxonomy" id="2528000"/>
    <lineage>
        <taxon>Bacteria</taxon>
        <taxon>Pseudomonadati</taxon>
        <taxon>Planctomycetota</taxon>
        <taxon>Planctomycetia</taxon>
        <taxon>Pirellulales</taxon>
        <taxon>Lacipirellulaceae</taxon>
        <taxon>Botrimarina</taxon>
    </lineage>
</organism>
<comment type="caution">
    <text evidence="17">The sequence shown here is derived from an EMBL/GenBank/DDBJ whole genome shotgun (WGS) entry which is preliminary data.</text>
</comment>
<keyword evidence="18" id="KW-1185">Reference proteome</keyword>
<dbReference type="GO" id="GO:0003924">
    <property type="term" value="F:GTPase activity"/>
    <property type="evidence" value="ECO:0007669"/>
    <property type="project" value="InterPro"/>
</dbReference>
<dbReference type="InterPro" id="IPR011779">
    <property type="entry name" value="SO4_adenylTrfase_lsu"/>
</dbReference>
<evidence type="ECO:0000256" key="1">
    <source>
        <dbReference type="ARBA" id="ARBA00001823"/>
    </source>
</evidence>
<keyword evidence="9 15" id="KW-0067">ATP-binding</keyword>
<dbReference type="GO" id="GO:0000103">
    <property type="term" value="P:sulfate assimilation"/>
    <property type="evidence" value="ECO:0007669"/>
    <property type="project" value="UniProtKB-UniRule"/>
</dbReference>
<keyword evidence="8 15" id="KW-0547">Nucleotide-binding</keyword>
<dbReference type="SUPFAM" id="SSF50465">
    <property type="entry name" value="EF-Tu/eEF-1alpha/eIF2-gamma C-terminal domain"/>
    <property type="match status" value="1"/>
</dbReference>
<dbReference type="CDD" id="cd04166">
    <property type="entry name" value="CysN_ATPS"/>
    <property type="match status" value="1"/>
</dbReference>
<comment type="similarity">
    <text evidence="15">Belongs to the TRAFAC class translation factor GTPase superfamily. Classic translation factor GTPase family. CysN/NodQ subfamily.</text>
</comment>
<dbReference type="InterPro" id="IPR050100">
    <property type="entry name" value="TRAFAC_GTPase_members"/>
</dbReference>
<dbReference type="InterPro" id="IPR031157">
    <property type="entry name" value="G_TR_CS"/>
</dbReference>
<dbReference type="InterPro" id="IPR044139">
    <property type="entry name" value="CysN_NoDQ_III"/>
</dbReference>
<comment type="similarity">
    <text evidence="5">In the N-terminal section; belongs to the TRAFAC class translation factor GTPase superfamily. Classic translation factor GTPase family. CysN/NodQ subfamily.</text>
</comment>
<dbReference type="RefSeq" id="WP_146571947.1">
    <property type="nucleotide sequence ID" value="NZ_SJPH01000002.1"/>
</dbReference>
<dbReference type="HAMAP" id="MF_00062">
    <property type="entry name" value="Sulf_adenylyltr_sub1"/>
    <property type="match status" value="1"/>
</dbReference>
<dbReference type="NCBIfam" id="TIGR00455">
    <property type="entry name" value="apsK"/>
    <property type="match status" value="1"/>
</dbReference>
<keyword evidence="6 15" id="KW-0808">Transferase</keyword>
<name>A0A5C5WA60_9BACT</name>
<dbReference type="PRINTS" id="PR00315">
    <property type="entry name" value="ELONGATNFCT"/>
</dbReference>
<dbReference type="SUPFAM" id="SSF50447">
    <property type="entry name" value="Translation proteins"/>
    <property type="match status" value="1"/>
</dbReference>
<evidence type="ECO:0000256" key="4">
    <source>
        <dbReference type="ARBA" id="ARBA00005438"/>
    </source>
</evidence>
<evidence type="ECO:0000256" key="2">
    <source>
        <dbReference type="ARBA" id="ARBA00002357"/>
    </source>
</evidence>
<dbReference type="Pfam" id="PF01583">
    <property type="entry name" value="APS_kinase"/>
    <property type="match status" value="1"/>
</dbReference>
<evidence type="ECO:0000313" key="18">
    <source>
        <dbReference type="Proteomes" id="UP000318995"/>
    </source>
</evidence>
<evidence type="ECO:0000256" key="10">
    <source>
        <dbReference type="ARBA" id="ARBA00023134"/>
    </source>
</evidence>
<dbReference type="Gene3D" id="2.40.30.10">
    <property type="entry name" value="Translation factors"/>
    <property type="match status" value="2"/>
</dbReference>